<protein>
    <submittedName>
        <fullName evidence="1">O-methyltransferase involved in polyketide biosynthesis</fullName>
    </submittedName>
</protein>
<dbReference type="RefSeq" id="WP_184945670.1">
    <property type="nucleotide sequence ID" value="NZ_BAAAWZ010000004.1"/>
</dbReference>
<organism evidence="1 2">
    <name type="scientific">Planomonospora venezuelensis</name>
    <dbReference type="NCBI Taxonomy" id="1999"/>
    <lineage>
        <taxon>Bacteria</taxon>
        <taxon>Bacillati</taxon>
        <taxon>Actinomycetota</taxon>
        <taxon>Actinomycetes</taxon>
        <taxon>Streptosporangiales</taxon>
        <taxon>Streptosporangiaceae</taxon>
        <taxon>Planomonospora</taxon>
    </lineage>
</organism>
<dbReference type="SUPFAM" id="SSF53335">
    <property type="entry name" value="S-adenosyl-L-methionine-dependent methyltransferases"/>
    <property type="match status" value="1"/>
</dbReference>
<evidence type="ECO:0000313" key="1">
    <source>
        <dbReference type="EMBL" id="MBB5965939.1"/>
    </source>
</evidence>
<keyword evidence="1" id="KW-0489">Methyltransferase</keyword>
<keyword evidence="2" id="KW-1185">Reference proteome</keyword>
<dbReference type="InterPro" id="IPR006764">
    <property type="entry name" value="SAM_dep_MeTrfase_SAV2177_type"/>
</dbReference>
<reference evidence="1 2" key="1">
    <citation type="submission" date="2020-08" db="EMBL/GenBank/DDBJ databases">
        <title>Genomic Encyclopedia of Type Strains, Phase III (KMG-III): the genomes of soil and plant-associated and newly described type strains.</title>
        <authorList>
            <person name="Whitman W."/>
        </authorList>
    </citation>
    <scope>NUCLEOTIDE SEQUENCE [LARGE SCALE GENOMIC DNA]</scope>
    <source>
        <strain evidence="1 2">CECT 3303</strain>
    </source>
</reference>
<accession>A0A841D8W7</accession>
<dbReference type="AlphaFoldDB" id="A0A841D8W7"/>
<name>A0A841D8W7_PLAVE</name>
<dbReference type="Pfam" id="PF04672">
    <property type="entry name" value="Methyltransf_19"/>
    <property type="match status" value="1"/>
</dbReference>
<keyword evidence="1" id="KW-0808">Transferase</keyword>
<dbReference type="GO" id="GO:0032259">
    <property type="term" value="P:methylation"/>
    <property type="evidence" value="ECO:0007669"/>
    <property type="project" value="UniProtKB-KW"/>
</dbReference>
<sequence length="273" mass="29512">MAPPRPERAKFDTTVPSEGRIADYFLGGKDNFAADRAAAEQVLAIAPELPALAREGRRFLGRAVRFLAADAGIRQFVDIGCGLPTQGNVHEIAQSAAPGARVVYVDNDPMVATHGQALLQDDRLTTVVEADALDPARMLTHPRLTAMIDLGRPVAILLFSLLHNFPDDDLVTQMIKHLQKAVAPGSYLAFSHAVSDLRPETTARLAAVYQAQGSIMGPPRGNLRTKAQVERLFEGLEFVDPGVAYIPEWRPDGAVLHRPGSVWVVGGVGRTTR</sequence>
<comment type="caution">
    <text evidence="1">The sequence shown here is derived from an EMBL/GenBank/DDBJ whole genome shotgun (WGS) entry which is preliminary data.</text>
</comment>
<dbReference type="Gene3D" id="3.40.50.150">
    <property type="entry name" value="Vaccinia Virus protein VP39"/>
    <property type="match status" value="1"/>
</dbReference>
<dbReference type="InterPro" id="IPR029063">
    <property type="entry name" value="SAM-dependent_MTases_sf"/>
</dbReference>
<dbReference type="GO" id="GO:0008168">
    <property type="term" value="F:methyltransferase activity"/>
    <property type="evidence" value="ECO:0007669"/>
    <property type="project" value="UniProtKB-KW"/>
</dbReference>
<proteinExistence type="predicted"/>
<dbReference type="Proteomes" id="UP000562352">
    <property type="component" value="Unassembled WGS sequence"/>
</dbReference>
<dbReference type="PIRSF" id="PIRSF017393">
    <property type="entry name" value="MTase_SAV2177"/>
    <property type="match status" value="1"/>
</dbReference>
<dbReference type="EMBL" id="JACHJJ010000020">
    <property type="protein sequence ID" value="MBB5965939.1"/>
    <property type="molecule type" value="Genomic_DNA"/>
</dbReference>
<evidence type="ECO:0000313" key="2">
    <source>
        <dbReference type="Proteomes" id="UP000562352"/>
    </source>
</evidence>
<gene>
    <name evidence="1" type="ORF">FHS22_005230</name>
</gene>